<dbReference type="Pfam" id="PF21196">
    <property type="entry name" value="PcrA_UvrD_tudor"/>
    <property type="match status" value="1"/>
</dbReference>
<evidence type="ECO:0000256" key="3">
    <source>
        <dbReference type="ARBA" id="ARBA00022806"/>
    </source>
</evidence>
<feature type="compositionally biased region" description="Polar residues" evidence="5">
    <location>
        <begin position="215"/>
        <end position="224"/>
    </location>
</feature>
<sequence length="349" mass="39511">TLVIEKSGYLAELQAQNTPEADADIENLQELVNVAEEFVPEEDDNVLGEFLAQVALVSDIDNMDTIANNVTLMTLHAAKGLEFPVVFMAGLDEGIFPHLRSLNVPSEMEEERRLMYVGVTRAEEKLYLTSAKRRQMWGEFKYYNPSRFIEEIPRQLMNMISFEGSISEGSTFRNAVSKAKTGHSDYSYSAAQSDSYGYIKPSSGFGKGFVAPTKGLSTNTSPKKSSYGYEQPKRTPQRTILIKSKANKERDEQKVQEFFKDNAIKRMLEEKRKKDYEDSIREQEREKAIEGASTVEYVFNVGERVFHDKLGIGHITDVIKVGESMMYTIDFGKQGKKAMDAAYAKLKKF</sequence>
<dbReference type="InterPro" id="IPR027417">
    <property type="entry name" value="P-loop_NTPase"/>
</dbReference>
<dbReference type="GO" id="GO:0033202">
    <property type="term" value="C:DNA helicase complex"/>
    <property type="evidence" value="ECO:0007669"/>
    <property type="project" value="TreeGrafter"/>
</dbReference>
<dbReference type="GO" id="GO:0000725">
    <property type="term" value="P:recombinational repair"/>
    <property type="evidence" value="ECO:0007669"/>
    <property type="project" value="TreeGrafter"/>
</dbReference>
<reference evidence="7" key="2">
    <citation type="journal article" date="2021" name="PeerJ">
        <title>Extensive microbial diversity within the chicken gut microbiome revealed by metagenomics and culture.</title>
        <authorList>
            <person name="Gilroy R."/>
            <person name="Ravi A."/>
            <person name="Getino M."/>
            <person name="Pursley I."/>
            <person name="Horton D.L."/>
            <person name="Alikhan N.F."/>
            <person name="Baker D."/>
            <person name="Gharbi K."/>
            <person name="Hall N."/>
            <person name="Watson M."/>
            <person name="Adriaenssens E.M."/>
            <person name="Foster-Nyarko E."/>
            <person name="Jarju S."/>
            <person name="Secka A."/>
            <person name="Antonio M."/>
            <person name="Oren A."/>
            <person name="Chaudhuri R.R."/>
            <person name="La Ragione R."/>
            <person name="Hildebrand F."/>
            <person name="Pallen M.J."/>
        </authorList>
    </citation>
    <scope>NUCLEOTIDE SEQUENCE</scope>
    <source>
        <strain evidence="7">6276</strain>
    </source>
</reference>
<dbReference type="Pfam" id="PF13361">
    <property type="entry name" value="UvrD_C"/>
    <property type="match status" value="1"/>
</dbReference>
<feature type="region of interest" description="Disordered" evidence="5">
    <location>
        <begin position="213"/>
        <end position="234"/>
    </location>
</feature>
<feature type="domain" description="UvrD-like helicase C-terminal" evidence="6">
    <location>
        <begin position="16"/>
        <end position="132"/>
    </location>
</feature>
<dbReference type="Gene3D" id="3.40.50.300">
    <property type="entry name" value="P-loop containing nucleotide triphosphate hydrolases"/>
    <property type="match status" value="1"/>
</dbReference>
<reference evidence="7" key="1">
    <citation type="submission" date="2020-10" db="EMBL/GenBank/DDBJ databases">
        <authorList>
            <person name="Gilroy R."/>
        </authorList>
    </citation>
    <scope>NUCLEOTIDE SEQUENCE</scope>
    <source>
        <strain evidence="7">6276</strain>
    </source>
</reference>
<proteinExistence type="predicted"/>
<keyword evidence="2" id="KW-0378">Hydrolase</keyword>
<dbReference type="AlphaFoldDB" id="A0A9D1EYN2"/>
<name>A0A9D1EYN2_9BACT</name>
<dbReference type="GO" id="GO:0005524">
    <property type="term" value="F:ATP binding"/>
    <property type="evidence" value="ECO:0007669"/>
    <property type="project" value="UniProtKB-KW"/>
</dbReference>
<dbReference type="PANTHER" id="PTHR11070">
    <property type="entry name" value="UVRD / RECB / PCRA DNA HELICASE FAMILY MEMBER"/>
    <property type="match status" value="1"/>
</dbReference>
<dbReference type="CDD" id="cd18807">
    <property type="entry name" value="SF1_C_UvrD"/>
    <property type="match status" value="1"/>
</dbReference>
<keyword evidence="4 7" id="KW-0067">ATP-binding</keyword>
<evidence type="ECO:0000256" key="1">
    <source>
        <dbReference type="ARBA" id="ARBA00022741"/>
    </source>
</evidence>
<gene>
    <name evidence="7" type="ORF">IAC10_05575</name>
</gene>
<dbReference type="InterPro" id="IPR014017">
    <property type="entry name" value="DNA_helicase_UvrD-like_C"/>
</dbReference>
<dbReference type="Proteomes" id="UP000823928">
    <property type="component" value="Unassembled WGS sequence"/>
</dbReference>
<dbReference type="SUPFAM" id="SSF52540">
    <property type="entry name" value="P-loop containing nucleoside triphosphate hydrolases"/>
    <property type="match status" value="1"/>
</dbReference>
<keyword evidence="3" id="KW-0347">Helicase</keyword>
<dbReference type="GO" id="GO:0043138">
    <property type="term" value="F:3'-5' DNA helicase activity"/>
    <property type="evidence" value="ECO:0007669"/>
    <property type="project" value="TreeGrafter"/>
</dbReference>
<dbReference type="GO" id="GO:0005829">
    <property type="term" value="C:cytosol"/>
    <property type="evidence" value="ECO:0007669"/>
    <property type="project" value="TreeGrafter"/>
</dbReference>
<dbReference type="EMBL" id="DVIU01000116">
    <property type="protein sequence ID" value="HIS36084.1"/>
    <property type="molecule type" value="Genomic_DNA"/>
</dbReference>
<feature type="non-terminal residue" evidence="7">
    <location>
        <position position="1"/>
    </location>
</feature>
<evidence type="ECO:0000313" key="8">
    <source>
        <dbReference type="Proteomes" id="UP000823928"/>
    </source>
</evidence>
<organism evidence="7 8">
    <name type="scientific">Candidatus Scatousia excrementigallinarum</name>
    <dbReference type="NCBI Taxonomy" id="2840935"/>
    <lineage>
        <taxon>Bacteria</taxon>
        <taxon>Candidatus Scatousia</taxon>
    </lineage>
</organism>
<evidence type="ECO:0000313" key="7">
    <source>
        <dbReference type="EMBL" id="HIS36084.1"/>
    </source>
</evidence>
<dbReference type="InterPro" id="IPR000212">
    <property type="entry name" value="DNA_helicase_UvrD/REP"/>
</dbReference>
<evidence type="ECO:0000256" key="5">
    <source>
        <dbReference type="SAM" id="MobiDB-lite"/>
    </source>
</evidence>
<evidence type="ECO:0000256" key="2">
    <source>
        <dbReference type="ARBA" id="ARBA00022801"/>
    </source>
</evidence>
<keyword evidence="1" id="KW-0547">Nucleotide-binding</keyword>
<dbReference type="GO" id="GO:0016787">
    <property type="term" value="F:hydrolase activity"/>
    <property type="evidence" value="ECO:0007669"/>
    <property type="project" value="UniProtKB-KW"/>
</dbReference>
<dbReference type="Gene3D" id="1.10.486.10">
    <property type="entry name" value="PCRA, domain 4"/>
    <property type="match status" value="1"/>
</dbReference>
<protein>
    <submittedName>
        <fullName evidence="7">ATP-binding domain-containing protein</fullName>
    </submittedName>
</protein>
<dbReference type="GO" id="GO:0003677">
    <property type="term" value="F:DNA binding"/>
    <property type="evidence" value="ECO:0007669"/>
    <property type="project" value="InterPro"/>
</dbReference>
<dbReference type="PANTHER" id="PTHR11070:SF2">
    <property type="entry name" value="ATP-DEPENDENT DNA HELICASE SRS2"/>
    <property type="match status" value="1"/>
</dbReference>
<accession>A0A9D1EYN2</accession>
<evidence type="ECO:0000259" key="6">
    <source>
        <dbReference type="Pfam" id="PF13361"/>
    </source>
</evidence>
<comment type="caution">
    <text evidence="7">The sequence shown here is derived from an EMBL/GenBank/DDBJ whole genome shotgun (WGS) entry which is preliminary data.</text>
</comment>
<evidence type="ECO:0000256" key="4">
    <source>
        <dbReference type="ARBA" id="ARBA00022840"/>
    </source>
</evidence>